<keyword evidence="3" id="KW-0032">Aminotransferase</keyword>
<dbReference type="InterPro" id="IPR015424">
    <property type="entry name" value="PyrdxlP-dep_Trfase"/>
</dbReference>
<accession>A0A0S8JTC2</accession>
<dbReference type="AlphaFoldDB" id="A0A0S8JTC2"/>
<keyword evidence="3" id="KW-0808">Transferase</keyword>
<dbReference type="InterPro" id="IPR015422">
    <property type="entry name" value="PyrdxlP-dep_Trfase_small"/>
</dbReference>
<dbReference type="Gene3D" id="3.90.1150.10">
    <property type="entry name" value="Aspartate Aminotransferase, domain 1"/>
    <property type="match status" value="1"/>
</dbReference>
<evidence type="ECO:0000313" key="3">
    <source>
        <dbReference type="EMBL" id="KPL12832.1"/>
    </source>
</evidence>
<organism evidence="3 4">
    <name type="scientific">candidate division WOR_3 bacterium SM1_77</name>
    <dbReference type="NCBI Taxonomy" id="1703778"/>
    <lineage>
        <taxon>Bacteria</taxon>
        <taxon>Bacteria division WOR-3</taxon>
    </lineage>
</organism>
<dbReference type="EMBL" id="LJVE01000132">
    <property type="protein sequence ID" value="KPL12832.1"/>
    <property type="molecule type" value="Genomic_DNA"/>
</dbReference>
<comment type="caution">
    <text evidence="3">The sequence shown here is derived from an EMBL/GenBank/DDBJ whole genome shotgun (WGS) entry which is preliminary data.</text>
</comment>
<evidence type="ECO:0000313" key="4">
    <source>
        <dbReference type="Proteomes" id="UP000050975"/>
    </source>
</evidence>
<dbReference type="GO" id="GO:0008483">
    <property type="term" value="F:transaminase activity"/>
    <property type="evidence" value="ECO:0007669"/>
    <property type="project" value="UniProtKB-KW"/>
</dbReference>
<dbReference type="Proteomes" id="UP000050975">
    <property type="component" value="Unassembled WGS sequence"/>
</dbReference>
<gene>
    <name evidence="3" type="ORF">AMJ74_06045</name>
</gene>
<feature type="non-terminal residue" evidence="3">
    <location>
        <position position="1"/>
    </location>
</feature>
<sequence>IVDLESAYWKDLPEREEAGTPDIVGVVALAKVVRLIEEVGFNSIIDHEAELTAYALKNLKAMPGVVIYGDKDPKNARNRLGVVSLNVKDMDHALVSAILSYEGGIGVRNGCFCAHPYVKCLLGVTPEQAKEVEKHILARDRSTIPGTFRISFGLYNTKEEIDQFCKVLDMVIRKEYKGKYLVDKERGEYYPEGFSTDFSKFFNF</sequence>
<dbReference type="PANTHER" id="PTHR43586:SF8">
    <property type="entry name" value="CYSTEINE DESULFURASE 1, CHLOROPLASTIC"/>
    <property type="match status" value="1"/>
</dbReference>
<dbReference type="Pfam" id="PF00266">
    <property type="entry name" value="Aminotran_5"/>
    <property type="match status" value="1"/>
</dbReference>
<proteinExistence type="predicted"/>
<reference evidence="3 4" key="1">
    <citation type="journal article" date="2015" name="Microbiome">
        <title>Genomic resolution of linkages in carbon, nitrogen, and sulfur cycling among widespread estuary sediment bacteria.</title>
        <authorList>
            <person name="Baker B.J."/>
            <person name="Lazar C.S."/>
            <person name="Teske A.P."/>
            <person name="Dick G.J."/>
        </authorList>
    </citation>
    <scope>NUCLEOTIDE SEQUENCE [LARGE SCALE GENOMIC DNA]</scope>
    <source>
        <strain evidence="3">SM1_77</strain>
    </source>
</reference>
<evidence type="ECO:0000256" key="1">
    <source>
        <dbReference type="ARBA" id="ARBA00022898"/>
    </source>
</evidence>
<protein>
    <submittedName>
        <fullName evidence="3">Class V aminotransferase</fullName>
    </submittedName>
</protein>
<dbReference type="PATRIC" id="fig|1703778.3.peg.1027"/>
<dbReference type="PANTHER" id="PTHR43586">
    <property type="entry name" value="CYSTEINE DESULFURASE"/>
    <property type="match status" value="1"/>
</dbReference>
<feature type="domain" description="Aminotransferase class V" evidence="2">
    <location>
        <begin position="2"/>
        <end position="164"/>
    </location>
</feature>
<keyword evidence="1" id="KW-0663">Pyridoxal phosphate</keyword>
<dbReference type="SUPFAM" id="SSF53383">
    <property type="entry name" value="PLP-dependent transferases"/>
    <property type="match status" value="1"/>
</dbReference>
<dbReference type="InterPro" id="IPR000192">
    <property type="entry name" value="Aminotrans_V_dom"/>
</dbReference>
<evidence type="ECO:0000259" key="2">
    <source>
        <dbReference type="Pfam" id="PF00266"/>
    </source>
</evidence>
<name>A0A0S8JTC2_UNCW3</name>